<sequence>MSSGTLSRDGSAESSASTTAPRRRRKRPLTNTNTDKLCQNGSVLSKWIYRFNLWTGLYMLNPYERFVFHLVGWFSFTVSLLYVYVFWKGFIEGFRHST</sequence>
<evidence type="ECO:0000313" key="4">
    <source>
        <dbReference type="Proteomes" id="UP000291116"/>
    </source>
</evidence>
<keyword evidence="2" id="KW-1133">Transmembrane helix</keyword>
<evidence type="ECO:0000256" key="1">
    <source>
        <dbReference type="SAM" id="MobiDB-lite"/>
    </source>
</evidence>
<dbReference type="EMBL" id="CAACVS010000679">
    <property type="protein sequence ID" value="VEU44945.1"/>
    <property type="molecule type" value="Genomic_DNA"/>
</dbReference>
<keyword evidence="2" id="KW-0812">Transmembrane</keyword>
<evidence type="ECO:0000313" key="3">
    <source>
        <dbReference type="EMBL" id="VEU44945.1"/>
    </source>
</evidence>
<dbReference type="AlphaFoldDB" id="A0A448ZSB7"/>
<reference evidence="3 4" key="1">
    <citation type="submission" date="2019-01" db="EMBL/GenBank/DDBJ databases">
        <authorList>
            <person name="Ferrante I. M."/>
        </authorList>
    </citation>
    <scope>NUCLEOTIDE SEQUENCE [LARGE SCALE GENOMIC DNA]</scope>
    <source>
        <strain evidence="3 4">B856</strain>
    </source>
</reference>
<proteinExistence type="predicted"/>
<gene>
    <name evidence="3" type="ORF">PSNMU_V1.4_AUG-EV-PASAV3_0121170</name>
</gene>
<feature type="transmembrane region" description="Helical" evidence="2">
    <location>
        <begin position="66"/>
        <end position="87"/>
    </location>
</feature>
<feature type="region of interest" description="Disordered" evidence="1">
    <location>
        <begin position="1"/>
        <end position="34"/>
    </location>
</feature>
<keyword evidence="2" id="KW-0472">Membrane</keyword>
<protein>
    <submittedName>
        <fullName evidence="3">Uncharacterized protein</fullName>
    </submittedName>
</protein>
<accession>A0A448ZSB7</accession>
<name>A0A448ZSB7_9STRA</name>
<organism evidence="3 4">
    <name type="scientific">Pseudo-nitzschia multistriata</name>
    <dbReference type="NCBI Taxonomy" id="183589"/>
    <lineage>
        <taxon>Eukaryota</taxon>
        <taxon>Sar</taxon>
        <taxon>Stramenopiles</taxon>
        <taxon>Ochrophyta</taxon>
        <taxon>Bacillariophyta</taxon>
        <taxon>Bacillariophyceae</taxon>
        <taxon>Bacillariophycidae</taxon>
        <taxon>Bacillariales</taxon>
        <taxon>Bacillariaceae</taxon>
        <taxon>Pseudo-nitzschia</taxon>
    </lineage>
</organism>
<evidence type="ECO:0000256" key="2">
    <source>
        <dbReference type="SAM" id="Phobius"/>
    </source>
</evidence>
<keyword evidence="4" id="KW-1185">Reference proteome</keyword>
<dbReference type="Proteomes" id="UP000291116">
    <property type="component" value="Unassembled WGS sequence"/>
</dbReference>
<dbReference type="OrthoDB" id="202672at2759"/>
<feature type="compositionally biased region" description="Polar residues" evidence="1">
    <location>
        <begin position="1"/>
        <end position="14"/>
    </location>
</feature>